<dbReference type="SUPFAM" id="SSF47113">
    <property type="entry name" value="Histone-fold"/>
    <property type="match status" value="1"/>
</dbReference>
<dbReference type="AlphaFoldDB" id="A0AAF5DEC9"/>
<organism evidence="9 10">
    <name type="scientific">Strongyloides stercoralis</name>
    <name type="common">Threadworm</name>
    <dbReference type="NCBI Taxonomy" id="6248"/>
    <lineage>
        <taxon>Eukaryota</taxon>
        <taxon>Metazoa</taxon>
        <taxon>Ecdysozoa</taxon>
        <taxon>Nematoda</taxon>
        <taxon>Chromadorea</taxon>
        <taxon>Rhabditida</taxon>
        <taxon>Tylenchina</taxon>
        <taxon>Panagrolaimomorpha</taxon>
        <taxon>Strongyloidoidea</taxon>
        <taxon>Strongyloididae</taxon>
        <taxon>Strongyloides</taxon>
    </lineage>
</organism>
<protein>
    <recommendedName>
        <fullName evidence="6">Transcription initiation factor TFIID subunit 13</fullName>
    </recommendedName>
</protein>
<evidence type="ECO:0000256" key="5">
    <source>
        <dbReference type="ARBA" id="ARBA00038392"/>
    </source>
</evidence>
<keyword evidence="8" id="KW-1133">Transmembrane helix</keyword>
<reference evidence="10" key="1">
    <citation type="submission" date="2024-02" db="UniProtKB">
        <authorList>
            <consortium name="WormBaseParasite"/>
        </authorList>
    </citation>
    <scope>IDENTIFICATION</scope>
</reference>
<dbReference type="Gene3D" id="1.10.20.10">
    <property type="entry name" value="Histone, subunit A"/>
    <property type="match status" value="1"/>
</dbReference>
<dbReference type="CDD" id="cd07978">
    <property type="entry name" value="HFD_TAF13"/>
    <property type="match status" value="1"/>
</dbReference>
<evidence type="ECO:0000256" key="2">
    <source>
        <dbReference type="ARBA" id="ARBA00023015"/>
    </source>
</evidence>
<feature type="compositionally biased region" description="Acidic residues" evidence="7">
    <location>
        <begin position="443"/>
        <end position="461"/>
    </location>
</feature>
<keyword evidence="8" id="KW-0812">Transmembrane</keyword>
<evidence type="ECO:0000256" key="8">
    <source>
        <dbReference type="SAM" id="Phobius"/>
    </source>
</evidence>
<evidence type="ECO:0000313" key="10">
    <source>
        <dbReference type="WBParaSite" id="TCONS_00011055.p1"/>
    </source>
</evidence>
<feature type="transmembrane region" description="Helical" evidence="8">
    <location>
        <begin position="205"/>
        <end position="224"/>
    </location>
</feature>
<feature type="region of interest" description="Disordered" evidence="7">
    <location>
        <begin position="443"/>
        <end position="467"/>
    </location>
</feature>
<dbReference type="InterPro" id="IPR009072">
    <property type="entry name" value="Histone-fold"/>
</dbReference>
<keyword evidence="2" id="KW-0805">Transcription regulation</keyword>
<evidence type="ECO:0000256" key="4">
    <source>
        <dbReference type="ARBA" id="ARBA00023242"/>
    </source>
</evidence>
<feature type="transmembrane region" description="Helical" evidence="8">
    <location>
        <begin position="236"/>
        <end position="259"/>
    </location>
</feature>
<keyword evidence="9" id="KW-1185">Reference proteome</keyword>
<comment type="subcellular location">
    <subcellularLocation>
        <location evidence="1">Nucleus</location>
    </subcellularLocation>
</comment>
<keyword evidence="4" id="KW-0539">Nucleus</keyword>
<proteinExistence type="inferred from homology"/>
<evidence type="ECO:0000256" key="6">
    <source>
        <dbReference type="ARBA" id="ARBA00040136"/>
    </source>
</evidence>
<dbReference type="Proteomes" id="UP000035681">
    <property type="component" value="Unplaced"/>
</dbReference>
<evidence type="ECO:0000313" key="9">
    <source>
        <dbReference type="Proteomes" id="UP000035681"/>
    </source>
</evidence>
<dbReference type="PANTHER" id="PTHR11380:SF5">
    <property type="entry name" value="TRANSCRIPTION INITIATION FACTOR TFIID SUBUNIT 13"/>
    <property type="match status" value="1"/>
</dbReference>
<dbReference type="InterPro" id="IPR003195">
    <property type="entry name" value="TFIID_TAF13"/>
</dbReference>
<evidence type="ECO:0000256" key="7">
    <source>
        <dbReference type="SAM" id="MobiDB-lite"/>
    </source>
</evidence>
<evidence type="ECO:0000256" key="3">
    <source>
        <dbReference type="ARBA" id="ARBA00023163"/>
    </source>
</evidence>
<evidence type="ECO:0000256" key="1">
    <source>
        <dbReference type="ARBA" id="ARBA00004123"/>
    </source>
</evidence>
<feature type="transmembrane region" description="Helical" evidence="8">
    <location>
        <begin position="378"/>
        <end position="398"/>
    </location>
</feature>
<feature type="transmembrane region" description="Helical" evidence="8">
    <location>
        <begin position="174"/>
        <end position="193"/>
    </location>
</feature>
<dbReference type="WBParaSite" id="TCONS_00011055.p1">
    <property type="protein sequence ID" value="TCONS_00011055.p1"/>
    <property type="gene ID" value="XLOC_005043"/>
</dbReference>
<keyword evidence="3" id="KW-0804">Transcription</keyword>
<dbReference type="PANTHER" id="PTHR11380">
    <property type="entry name" value="TRANSCRIPTION INITIATION FACTOR TFIID/SUPT3-RELATED"/>
    <property type="match status" value="1"/>
</dbReference>
<dbReference type="Pfam" id="PF02269">
    <property type="entry name" value="TFIID-18kDa"/>
    <property type="match status" value="1"/>
</dbReference>
<dbReference type="GO" id="GO:0006366">
    <property type="term" value="P:transcription by RNA polymerase II"/>
    <property type="evidence" value="ECO:0007669"/>
    <property type="project" value="InterPro"/>
</dbReference>
<dbReference type="GO" id="GO:0046982">
    <property type="term" value="F:protein heterodimerization activity"/>
    <property type="evidence" value="ECO:0007669"/>
    <property type="project" value="InterPro"/>
</dbReference>
<name>A0AAF5DEC9_STRER</name>
<keyword evidence="8" id="KW-0472">Membrane</keyword>
<dbReference type="GO" id="GO:0005669">
    <property type="term" value="C:transcription factor TFIID complex"/>
    <property type="evidence" value="ECO:0007669"/>
    <property type="project" value="TreeGrafter"/>
</dbReference>
<comment type="similarity">
    <text evidence="5">Belongs to the TAF13 family.</text>
</comment>
<sequence length="505" mass="59105">FIFQKKMDELDMFSVHNEEEEDANMKPEDRKHLFKKELLKMLYGFGDDKVPYDKTLDLLEVMVCNYVRDISVAALNVGKPDKITLEDIHYLISRDPKKYGRVRELLSANQEIKEKSMPLLNGGLQFLRCIYLQLSVFYLQKEYQLQILVFSAISILSYDILLTPTDENSVIAHIFLWPFRSFFRTTAFLLFCYSSNELKDGDKEYACWSGYIALLLLLINPVWVYNGATEKIKNGIFVSIDVCIVNPLSKIYAAVYYICTFKFLKSLSEYSSRQAQRTKNFFIVTGNEISERLKKSWRYIISKMDYYLYQPMKNSKIGQPAKDKYHRFIEKVQYVIYGYWLSPVIEKVKITLKKQALTLLIYTKNFTIQLGIYLNNFVIWPVLVWGYNIALVPILEIVKEKYRYVEDNVLIYFLAPVCRTVINAVPEKSPFVEDSDLELDDFLPDENDDAESNTSWDPDDDEARRKEKEAALIAKKEKIKQKAALIEFPDFNDLGSSDEEFMFND</sequence>
<accession>A0AAF5DEC9</accession>